<dbReference type="GO" id="GO:0005524">
    <property type="term" value="F:ATP binding"/>
    <property type="evidence" value="ECO:0007669"/>
    <property type="project" value="UniProtKB-UniRule"/>
</dbReference>
<dbReference type="FunFam" id="3.40.50.300:FF:000425">
    <property type="entry name" value="Probable ABC transporter, ATP-binding subunit"/>
    <property type="match status" value="1"/>
</dbReference>
<keyword evidence="2 8" id="KW-0813">Transport</keyword>
<organism evidence="11 12">
    <name type="scientific">Sporomusa ovata</name>
    <dbReference type="NCBI Taxonomy" id="2378"/>
    <lineage>
        <taxon>Bacteria</taxon>
        <taxon>Bacillati</taxon>
        <taxon>Bacillota</taxon>
        <taxon>Negativicutes</taxon>
        <taxon>Selenomonadales</taxon>
        <taxon>Sporomusaceae</taxon>
        <taxon>Sporomusa</taxon>
    </lineage>
</organism>
<evidence type="ECO:0000256" key="8">
    <source>
        <dbReference type="RuleBase" id="RU369116"/>
    </source>
</evidence>
<dbReference type="SUPFAM" id="SSF54631">
    <property type="entry name" value="CBS-domain pair"/>
    <property type="match status" value="1"/>
</dbReference>
<dbReference type="AlphaFoldDB" id="A0A0U1KXZ3"/>
<dbReference type="PROSITE" id="PS00211">
    <property type="entry name" value="ABC_TRANSPORTER_1"/>
    <property type="match status" value="1"/>
</dbReference>
<evidence type="ECO:0000313" key="11">
    <source>
        <dbReference type="EMBL" id="CQR71999.1"/>
    </source>
</evidence>
<comment type="catalytic activity">
    <reaction evidence="8">
        <text>a quaternary ammonium(out) + ATP + H2O = a quaternary ammonium(in) + ADP + phosphate + H(+)</text>
        <dbReference type="Rhea" id="RHEA:11036"/>
        <dbReference type="ChEBI" id="CHEBI:15377"/>
        <dbReference type="ChEBI" id="CHEBI:15378"/>
        <dbReference type="ChEBI" id="CHEBI:30616"/>
        <dbReference type="ChEBI" id="CHEBI:35267"/>
        <dbReference type="ChEBI" id="CHEBI:43474"/>
        <dbReference type="ChEBI" id="CHEBI:456216"/>
    </reaction>
</comment>
<dbReference type="Pfam" id="PF00571">
    <property type="entry name" value="CBS"/>
    <property type="match status" value="2"/>
</dbReference>
<keyword evidence="5 8" id="KW-0067">ATP-binding</keyword>
<evidence type="ECO:0000256" key="4">
    <source>
        <dbReference type="ARBA" id="ARBA00022741"/>
    </source>
</evidence>
<dbReference type="InterPro" id="IPR005892">
    <property type="entry name" value="Gly-betaine_transp_ATP-bd"/>
</dbReference>
<dbReference type="PROSITE" id="PS50893">
    <property type="entry name" value="ABC_TRANSPORTER_2"/>
    <property type="match status" value="1"/>
</dbReference>
<evidence type="ECO:0000259" key="10">
    <source>
        <dbReference type="PROSITE" id="PS51371"/>
    </source>
</evidence>
<protein>
    <recommendedName>
        <fullName evidence="8">Quaternary amine transport ATP-binding protein</fullName>
        <ecNumber evidence="8">7.6.2.9</ecNumber>
    </recommendedName>
</protein>
<dbReference type="Gene3D" id="3.10.580.10">
    <property type="entry name" value="CBS-domain"/>
    <property type="match status" value="1"/>
</dbReference>
<comment type="subunit">
    <text evidence="8">The complex is probably composed of two ATP-binding proteins, two transmembrane proteins and a solute-binding protein.</text>
</comment>
<dbReference type="EMBL" id="CTRP01000007">
    <property type="protein sequence ID" value="CQR71999.1"/>
    <property type="molecule type" value="Genomic_DNA"/>
</dbReference>
<keyword evidence="6 7" id="KW-0129">CBS domain</keyword>
<feature type="domain" description="CBS" evidence="10">
    <location>
        <begin position="315"/>
        <end position="369"/>
    </location>
</feature>
<dbReference type="PANTHER" id="PTHR43117">
    <property type="entry name" value="OSMOPROTECTANT IMPORT ATP-BINDING PROTEIN OSMV"/>
    <property type="match status" value="1"/>
</dbReference>
<dbReference type="SMART" id="SM00382">
    <property type="entry name" value="AAA"/>
    <property type="match status" value="1"/>
</dbReference>
<keyword evidence="8" id="KW-0472">Membrane</keyword>
<dbReference type="Gene3D" id="3.40.50.300">
    <property type="entry name" value="P-loop containing nucleotide triphosphate hydrolases"/>
    <property type="match status" value="1"/>
</dbReference>
<dbReference type="SMART" id="SM00116">
    <property type="entry name" value="CBS"/>
    <property type="match status" value="2"/>
</dbReference>
<dbReference type="SUPFAM" id="SSF52540">
    <property type="entry name" value="P-loop containing nucleoside triphosphate hydrolases"/>
    <property type="match status" value="1"/>
</dbReference>
<dbReference type="GO" id="GO:0031460">
    <property type="term" value="P:glycine betaine transport"/>
    <property type="evidence" value="ECO:0007669"/>
    <property type="project" value="InterPro"/>
</dbReference>
<feature type="domain" description="ABC transporter" evidence="9">
    <location>
        <begin position="2"/>
        <end position="237"/>
    </location>
</feature>
<keyword evidence="4 8" id="KW-0547">Nucleotide-binding</keyword>
<keyword evidence="8" id="KW-1003">Cell membrane</keyword>
<evidence type="ECO:0000256" key="2">
    <source>
        <dbReference type="ARBA" id="ARBA00022448"/>
    </source>
</evidence>
<comment type="similarity">
    <text evidence="1 8">Belongs to the ABC transporter superfamily.</text>
</comment>
<dbReference type="EC" id="7.6.2.9" evidence="8"/>
<evidence type="ECO:0000259" key="9">
    <source>
        <dbReference type="PROSITE" id="PS50893"/>
    </source>
</evidence>
<dbReference type="GO" id="GO:0016887">
    <property type="term" value="F:ATP hydrolysis activity"/>
    <property type="evidence" value="ECO:0007669"/>
    <property type="project" value="UniProtKB-UniRule"/>
</dbReference>
<sequence length="369" mass="41149">MIELINVSKTFATNQLVLDNINLSIGTGEFVVLIGPSGCGKTTTMRMINRLISPTSGQVKINGENVNNFDPVELRRNIGYVIQSIGLFPHMTIAENIAIVPNLQGATQAECEKKAGELIELVGLKADQFLWRYPYELSGGQQQRIGVARALAADPEVVLMDEPFGALDPITRENLQDELLRIQRDMRKTIVFVTHDMDEAIKLGDRIVVMKDGKILQADTPEKIMLQPAHGFVEEFIGARRLLKQPEWISVKDIMISNPVVCYPELKLERALQRMQQGKVDSLLVVDESRHLLGMVTALDIHRKLDVAATIAQVMKSPEITVKSDDNLRMAINLMGEHDLRYLPVVNPTNQLLGLVTRGSLVRVIAENM</sequence>
<evidence type="ECO:0000256" key="6">
    <source>
        <dbReference type="ARBA" id="ARBA00023122"/>
    </source>
</evidence>
<dbReference type="InterPro" id="IPR027417">
    <property type="entry name" value="P-loop_NTPase"/>
</dbReference>
<feature type="domain" description="CBS" evidence="10">
    <location>
        <begin position="255"/>
        <end position="311"/>
    </location>
</feature>
<dbReference type="NCBIfam" id="TIGR01186">
    <property type="entry name" value="proV"/>
    <property type="match status" value="1"/>
</dbReference>
<dbReference type="Pfam" id="PF00005">
    <property type="entry name" value="ABC_tran"/>
    <property type="match status" value="1"/>
</dbReference>
<dbReference type="InterPro" id="IPR046342">
    <property type="entry name" value="CBS_dom_sf"/>
</dbReference>
<evidence type="ECO:0000313" key="12">
    <source>
        <dbReference type="Proteomes" id="UP000049855"/>
    </source>
</evidence>
<evidence type="ECO:0000256" key="3">
    <source>
        <dbReference type="ARBA" id="ARBA00022737"/>
    </source>
</evidence>
<dbReference type="InterPro" id="IPR017871">
    <property type="entry name" value="ABC_transporter-like_CS"/>
</dbReference>
<evidence type="ECO:0000256" key="7">
    <source>
        <dbReference type="PROSITE-ProRule" id="PRU00703"/>
    </source>
</evidence>
<proteinExistence type="inferred from homology"/>
<dbReference type="GO" id="GO:0005886">
    <property type="term" value="C:plasma membrane"/>
    <property type="evidence" value="ECO:0007669"/>
    <property type="project" value="UniProtKB-SubCell"/>
</dbReference>
<reference evidence="12" key="1">
    <citation type="submission" date="2015-03" db="EMBL/GenBank/DDBJ databases">
        <authorList>
            <person name="Nijsse Bart"/>
        </authorList>
    </citation>
    <scope>NUCLEOTIDE SEQUENCE [LARGE SCALE GENOMIC DNA]</scope>
</reference>
<keyword evidence="8" id="KW-0997">Cell inner membrane</keyword>
<dbReference type="RefSeq" id="WP_021166510.1">
    <property type="nucleotide sequence ID" value="NZ_CTRP01000007.1"/>
</dbReference>
<dbReference type="GO" id="GO:0015418">
    <property type="term" value="F:ABC-type quaternary ammonium compound transporting activity"/>
    <property type="evidence" value="ECO:0007669"/>
    <property type="project" value="UniProtKB-EC"/>
</dbReference>
<gene>
    <name evidence="11" type="ORF">SpAn4DRAFT_5240</name>
</gene>
<dbReference type="Proteomes" id="UP000049855">
    <property type="component" value="Unassembled WGS sequence"/>
</dbReference>
<name>A0A0U1KXZ3_9FIRM</name>
<dbReference type="PROSITE" id="PS51371">
    <property type="entry name" value="CBS"/>
    <property type="match status" value="2"/>
</dbReference>
<keyword evidence="12" id="KW-1185">Reference proteome</keyword>
<keyword evidence="3" id="KW-0677">Repeat</keyword>
<dbReference type="InterPro" id="IPR000644">
    <property type="entry name" value="CBS_dom"/>
</dbReference>
<dbReference type="InterPro" id="IPR003593">
    <property type="entry name" value="AAA+_ATPase"/>
</dbReference>
<evidence type="ECO:0000256" key="5">
    <source>
        <dbReference type="ARBA" id="ARBA00022840"/>
    </source>
</evidence>
<dbReference type="GO" id="GO:0006865">
    <property type="term" value="P:amino acid transport"/>
    <property type="evidence" value="ECO:0007669"/>
    <property type="project" value="UniProtKB-UniRule"/>
</dbReference>
<dbReference type="PANTHER" id="PTHR43117:SF4">
    <property type="entry name" value="OSMOPROTECTANT IMPORT ATP-BINDING PROTEIN OSMV"/>
    <property type="match status" value="1"/>
</dbReference>
<dbReference type="InterPro" id="IPR003439">
    <property type="entry name" value="ABC_transporter-like_ATP-bd"/>
</dbReference>
<evidence type="ECO:0000256" key="1">
    <source>
        <dbReference type="ARBA" id="ARBA00005417"/>
    </source>
</evidence>
<accession>A0A0U1KXZ3</accession>
<comment type="subcellular location">
    <subcellularLocation>
        <location evidence="8">Cell inner membrane</location>
        <topology evidence="8">Peripheral membrane protein</topology>
    </subcellularLocation>
</comment>